<accession>A0A836NF94</accession>
<proteinExistence type="predicted"/>
<sequence>MKLSGREIAIVFHFAGDFFYMLKFSLPRESLSADAMPLLIS</sequence>
<reference evidence="1 2" key="1">
    <citation type="submission" date="2014-06" db="EMBL/GenBank/DDBJ databases">
        <title>Genetic Variability of E. coli after antibiotic treatment.</title>
        <authorList>
            <person name="Silbergeld E."/>
            <person name="Coles C."/>
            <person name="Seidman J.C."/>
            <person name="You Y."/>
            <person name="George J."/>
            <person name="Nadendla S."/>
            <person name="Daugherty S.C."/>
            <person name="Nagaraj S."/>
            <person name="Ott S."/>
            <person name="Klega K."/>
            <person name="Rasko D."/>
        </authorList>
    </citation>
    <scope>NUCLEOTIDE SEQUENCE [LARGE SCALE GENOMIC DNA]</scope>
    <source>
        <strain evidence="1 2">2-460-02_S1_C1</strain>
    </source>
</reference>
<evidence type="ECO:0000313" key="1">
    <source>
        <dbReference type="EMBL" id="KEO33427.1"/>
    </source>
</evidence>
<protein>
    <submittedName>
        <fullName evidence="1">Uncharacterized protein</fullName>
    </submittedName>
</protein>
<dbReference type="AlphaFoldDB" id="A0A836NF94"/>
<dbReference type="EMBL" id="JOSS01000019">
    <property type="protein sequence ID" value="KEO33427.1"/>
    <property type="molecule type" value="Genomic_DNA"/>
</dbReference>
<organism evidence="1 2">
    <name type="scientific">Escherichia coli 2-460-02_S1_C1</name>
    <dbReference type="NCBI Taxonomy" id="1444044"/>
    <lineage>
        <taxon>Bacteria</taxon>
        <taxon>Pseudomonadati</taxon>
        <taxon>Pseudomonadota</taxon>
        <taxon>Gammaproteobacteria</taxon>
        <taxon>Enterobacterales</taxon>
        <taxon>Enterobacteriaceae</taxon>
        <taxon>Escherichia</taxon>
    </lineage>
</organism>
<name>A0A836NF94_ECOLX</name>
<gene>
    <name evidence="1" type="ORF">AB05_0958</name>
</gene>
<dbReference type="Proteomes" id="UP000028038">
    <property type="component" value="Unassembled WGS sequence"/>
</dbReference>
<comment type="caution">
    <text evidence="1">The sequence shown here is derived from an EMBL/GenBank/DDBJ whole genome shotgun (WGS) entry which is preliminary data.</text>
</comment>
<evidence type="ECO:0000313" key="2">
    <source>
        <dbReference type="Proteomes" id="UP000028038"/>
    </source>
</evidence>